<sequence>MAHLIHGSAQVAWRPVTAAPTVPQASALPEHVRVAFGVKDATPRPVVWAGQRAWHCGEVLLRPVADNAMAAWSAGVLETLDVEAVRLARPVRSSDGRWVVAGWAASRFLAGASEPRHDDVVSASLRLHAATATVQRPRLLDNRDDLLARSAAAAFGERRFALDEASGGRLFAELAAHRRPMKSPPQVVHGELFGAVLFDGDGVPVVLDLVPFWRPPEWAAAVVVVDAIAWGGADEGLMDRWAHLDEWPQALLRAALYRLALHAQHPDASARSVAGLERVAGLVSARL</sequence>
<name>A0A9W6L683_9PSEU</name>
<protein>
    <submittedName>
        <fullName evidence="1">TIGR02569 family protein</fullName>
    </submittedName>
</protein>
<dbReference type="NCBIfam" id="TIGR02569">
    <property type="entry name" value="TIGR02569_actnb"/>
    <property type="match status" value="1"/>
</dbReference>
<gene>
    <name evidence="1" type="ORF">GCM10017577_39870</name>
</gene>
<dbReference type="AlphaFoldDB" id="A0A9W6L683"/>
<reference evidence="1" key="1">
    <citation type="journal article" date="2014" name="Int. J. Syst. Evol. Microbiol.">
        <title>Complete genome sequence of Corynebacterium casei LMG S-19264T (=DSM 44701T), isolated from a smear-ripened cheese.</title>
        <authorList>
            <consortium name="US DOE Joint Genome Institute (JGI-PGF)"/>
            <person name="Walter F."/>
            <person name="Albersmeier A."/>
            <person name="Kalinowski J."/>
            <person name="Ruckert C."/>
        </authorList>
    </citation>
    <scope>NUCLEOTIDE SEQUENCE</scope>
    <source>
        <strain evidence="1">VKM Ac-1069</strain>
    </source>
</reference>
<comment type="caution">
    <text evidence="1">The sequence shown here is derived from an EMBL/GenBank/DDBJ whole genome shotgun (WGS) entry which is preliminary data.</text>
</comment>
<dbReference type="Proteomes" id="UP001143463">
    <property type="component" value="Unassembled WGS sequence"/>
</dbReference>
<dbReference type="EMBL" id="BSFQ01000017">
    <property type="protein sequence ID" value="GLL12845.1"/>
    <property type="molecule type" value="Genomic_DNA"/>
</dbReference>
<dbReference type="InterPro" id="IPR013402">
    <property type="entry name" value="CHP02569"/>
</dbReference>
<accession>A0A9W6L683</accession>
<evidence type="ECO:0000313" key="2">
    <source>
        <dbReference type="Proteomes" id="UP001143463"/>
    </source>
</evidence>
<reference evidence="1" key="2">
    <citation type="submission" date="2023-01" db="EMBL/GenBank/DDBJ databases">
        <authorList>
            <person name="Sun Q."/>
            <person name="Evtushenko L."/>
        </authorList>
    </citation>
    <scope>NUCLEOTIDE SEQUENCE</scope>
    <source>
        <strain evidence="1">VKM Ac-1069</strain>
    </source>
</reference>
<proteinExistence type="predicted"/>
<keyword evidence="2" id="KW-1185">Reference proteome</keyword>
<organism evidence="1 2">
    <name type="scientific">Pseudonocardia halophobica</name>
    <dbReference type="NCBI Taxonomy" id="29401"/>
    <lineage>
        <taxon>Bacteria</taxon>
        <taxon>Bacillati</taxon>
        <taxon>Actinomycetota</taxon>
        <taxon>Actinomycetes</taxon>
        <taxon>Pseudonocardiales</taxon>
        <taxon>Pseudonocardiaceae</taxon>
        <taxon>Pseudonocardia</taxon>
    </lineage>
</organism>
<evidence type="ECO:0000313" key="1">
    <source>
        <dbReference type="EMBL" id="GLL12845.1"/>
    </source>
</evidence>